<dbReference type="AlphaFoldDB" id="A0A1V9Z6F2"/>
<dbReference type="Proteomes" id="UP000243579">
    <property type="component" value="Unassembled WGS sequence"/>
</dbReference>
<gene>
    <name evidence="1" type="ORF">ACHHYP_02419</name>
</gene>
<protein>
    <recommendedName>
        <fullName evidence="3">N-acetyltransferase domain-containing protein</fullName>
    </recommendedName>
</protein>
<comment type="caution">
    <text evidence="1">The sequence shown here is derived from an EMBL/GenBank/DDBJ whole genome shotgun (WGS) entry which is preliminary data.</text>
</comment>
<dbReference type="OrthoDB" id="61870at2759"/>
<dbReference type="EMBL" id="JNBR01000403">
    <property type="protein sequence ID" value="OQR93583.1"/>
    <property type="molecule type" value="Genomic_DNA"/>
</dbReference>
<name>A0A1V9Z6F2_ACHHY</name>
<evidence type="ECO:0000313" key="1">
    <source>
        <dbReference type="EMBL" id="OQR93583.1"/>
    </source>
</evidence>
<dbReference type="Gene3D" id="3.40.630.30">
    <property type="match status" value="1"/>
</dbReference>
<dbReference type="InterPro" id="IPR016181">
    <property type="entry name" value="Acyl_CoA_acyltransferase"/>
</dbReference>
<evidence type="ECO:0000313" key="2">
    <source>
        <dbReference type="Proteomes" id="UP000243579"/>
    </source>
</evidence>
<dbReference type="SUPFAM" id="SSF55729">
    <property type="entry name" value="Acyl-CoA N-acyltransferases (Nat)"/>
    <property type="match status" value="1"/>
</dbReference>
<proteinExistence type="predicted"/>
<organism evidence="1 2">
    <name type="scientific">Achlya hypogyna</name>
    <name type="common">Oomycete</name>
    <name type="synonym">Protoachlya hypogyna</name>
    <dbReference type="NCBI Taxonomy" id="1202772"/>
    <lineage>
        <taxon>Eukaryota</taxon>
        <taxon>Sar</taxon>
        <taxon>Stramenopiles</taxon>
        <taxon>Oomycota</taxon>
        <taxon>Saprolegniomycetes</taxon>
        <taxon>Saprolegniales</taxon>
        <taxon>Achlyaceae</taxon>
        <taxon>Achlya</taxon>
    </lineage>
</organism>
<keyword evidence="2" id="KW-1185">Reference proteome</keyword>
<accession>A0A1V9Z6F2</accession>
<sequence length="306" mass="33080">MDARLLVAFCQLALQPLPVAFIGPLAAALESAEARADLFILRGTTVAHVASTADIGNKSADGLAYVVSFKSMPEITTRYWISPSLPATTQTEHMQRLLAAAATTAPDRPVYMTLSALPTTYVPGVETSASVAWTGELYEIHEQLDAMPNGTSRALGVAWRVGDDDFVVDALRASDAPRLIELATVDYKPAYIEFLANHPTLSQFARVVRLQKTCAVVSSCVIHRDFSLGLVSTDPAFLRRGLANEAVHATLEALRGFLNAHAVCKELRLRPHCAIKVGNTPSARMMAKFGFRPLPGAEVLWMGVHV</sequence>
<reference evidence="1 2" key="1">
    <citation type="journal article" date="2014" name="Genome Biol. Evol.">
        <title>The secreted proteins of Achlya hypogyna and Thraustotheca clavata identify the ancestral oomycete secretome and reveal gene acquisitions by horizontal gene transfer.</title>
        <authorList>
            <person name="Misner I."/>
            <person name="Blouin N."/>
            <person name="Leonard G."/>
            <person name="Richards T.A."/>
            <person name="Lane C.E."/>
        </authorList>
    </citation>
    <scope>NUCLEOTIDE SEQUENCE [LARGE SCALE GENOMIC DNA]</scope>
    <source>
        <strain evidence="1 2">ATCC 48635</strain>
    </source>
</reference>
<evidence type="ECO:0008006" key="3">
    <source>
        <dbReference type="Google" id="ProtNLM"/>
    </source>
</evidence>